<comment type="function">
    <text evidence="7">Involved in DNA repair and RecF pathway recombination.</text>
</comment>
<dbReference type="KEGG" id="naf:GQ61_03535"/>
<evidence type="ECO:0000256" key="5">
    <source>
        <dbReference type="ARBA" id="ARBA00023204"/>
    </source>
</evidence>
<sequence length="247" mass="28318">MQWHDKGIILSMRRHGEKALILNLFTENHGRHSGVIKPSRKNQGDYEIGTYVRCQWHARLEQHLGYWALERISSPLAAIINDSEALCALTASTSLLDVLMPLNESHEQLFSAFLKLHLGFKERNWHGAYIEFERALLEAAGFKLDLKHCAATGQKDDLAYVSPKSGRAVSFEAGKPYEKKLLRLPVYFLKSKTVQNALSILELVEALELIEYFLERYALEIHGLKMPMARQRLKKVLAERVEHQRLA</sequence>
<dbReference type="EMBL" id="CP008743">
    <property type="protein sequence ID" value="ARN84545.1"/>
    <property type="molecule type" value="Genomic_DNA"/>
</dbReference>
<keyword evidence="10" id="KW-1185">Reference proteome</keyword>
<protein>
    <recommendedName>
        <fullName evidence="2 7">DNA repair protein RecO</fullName>
    </recommendedName>
    <alternativeName>
        <fullName evidence="6 7">Recombination protein O</fullName>
    </alternativeName>
</protein>
<dbReference type="NCBIfam" id="TIGR00613">
    <property type="entry name" value="reco"/>
    <property type="match status" value="1"/>
</dbReference>
<dbReference type="STRING" id="1414854.GQ61_03535"/>
<dbReference type="Proteomes" id="UP000237351">
    <property type="component" value="Chromosome"/>
</dbReference>
<dbReference type="Gene3D" id="1.20.1440.120">
    <property type="entry name" value="Recombination protein O, C-terminal domain"/>
    <property type="match status" value="1"/>
</dbReference>
<evidence type="ECO:0000256" key="1">
    <source>
        <dbReference type="ARBA" id="ARBA00007452"/>
    </source>
</evidence>
<organism evidence="9 10">
    <name type="scientific">Candidatus Nucleicultrix amoebiphila FS5</name>
    <dbReference type="NCBI Taxonomy" id="1414854"/>
    <lineage>
        <taxon>Bacteria</taxon>
        <taxon>Pseudomonadati</taxon>
        <taxon>Pseudomonadota</taxon>
        <taxon>Alphaproteobacteria</taxon>
        <taxon>Holosporales</taxon>
        <taxon>Candidatus Nucleicultricaceae</taxon>
        <taxon>Candidatus Nucleicultrix</taxon>
    </lineage>
</organism>
<evidence type="ECO:0000313" key="9">
    <source>
        <dbReference type="EMBL" id="ARN84545.1"/>
    </source>
</evidence>
<evidence type="ECO:0000256" key="2">
    <source>
        <dbReference type="ARBA" id="ARBA00021310"/>
    </source>
</evidence>
<evidence type="ECO:0000256" key="4">
    <source>
        <dbReference type="ARBA" id="ARBA00023172"/>
    </source>
</evidence>
<proteinExistence type="inferred from homology"/>
<keyword evidence="5 7" id="KW-0234">DNA repair</keyword>
<gene>
    <name evidence="7" type="primary">recO</name>
    <name evidence="9" type="ORF">GQ61_03535</name>
</gene>
<feature type="domain" description="DNA replication/recombination mediator RecO N-terminal" evidence="8">
    <location>
        <begin position="1"/>
        <end position="66"/>
    </location>
</feature>
<evidence type="ECO:0000259" key="8">
    <source>
        <dbReference type="Pfam" id="PF11967"/>
    </source>
</evidence>
<name>A0A1W6N3W3_9PROT</name>
<evidence type="ECO:0000313" key="10">
    <source>
        <dbReference type="Proteomes" id="UP000237351"/>
    </source>
</evidence>
<dbReference type="InterPro" id="IPR012340">
    <property type="entry name" value="NA-bd_OB-fold"/>
</dbReference>
<keyword evidence="4 7" id="KW-0233">DNA recombination</keyword>
<dbReference type="Pfam" id="PF02565">
    <property type="entry name" value="RecO_C"/>
    <property type="match status" value="1"/>
</dbReference>
<dbReference type="GO" id="GO:0043590">
    <property type="term" value="C:bacterial nucleoid"/>
    <property type="evidence" value="ECO:0007669"/>
    <property type="project" value="TreeGrafter"/>
</dbReference>
<dbReference type="SUPFAM" id="SSF57863">
    <property type="entry name" value="ArfGap/RecO-like zinc finger"/>
    <property type="match status" value="1"/>
</dbReference>
<dbReference type="GO" id="GO:0006302">
    <property type="term" value="P:double-strand break repair"/>
    <property type="evidence" value="ECO:0007669"/>
    <property type="project" value="TreeGrafter"/>
</dbReference>
<dbReference type="InterPro" id="IPR003717">
    <property type="entry name" value="RecO"/>
</dbReference>
<dbReference type="RefSeq" id="WP_085783972.1">
    <property type="nucleotide sequence ID" value="NZ_CP008743.1"/>
</dbReference>
<dbReference type="AlphaFoldDB" id="A0A1W6N3W3"/>
<dbReference type="GO" id="GO:0006310">
    <property type="term" value="P:DNA recombination"/>
    <property type="evidence" value="ECO:0007669"/>
    <property type="project" value="UniProtKB-UniRule"/>
</dbReference>
<dbReference type="InterPro" id="IPR022572">
    <property type="entry name" value="DNA_rep/recomb_RecO_N"/>
</dbReference>
<dbReference type="Pfam" id="PF11967">
    <property type="entry name" value="RecO_N"/>
    <property type="match status" value="1"/>
</dbReference>
<evidence type="ECO:0000256" key="7">
    <source>
        <dbReference type="HAMAP-Rule" id="MF_00201"/>
    </source>
</evidence>
<dbReference type="HAMAP" id="MF_00201">
    <property type="entry name" value="RecO"/>
    <property type="match status" value="1"/>
</dbReference>
<evidence type="ECO:0000256" key="6">
    <source>
        <dbReference type="ARBA" id="ARBA00033409"/>
    </source>
</evidence>
<dbReference type="Gene3D" id="2.40.50.140">
    <property type="entry name" value="Nucleic acid-binding proteins"/>
    <property type="match status" value="1"/>
</dbReference>
<comment type="similarity">
    <text evidence="1 7">Belongs to the RecO family.</text>
</comment>
<dbReference type="PANTHER" id="PTHR33991:SF1">
    <property type="entry name" value="DNA REPAIR PROTEIN RECO"/>
    <property type="match status" value="1"/>
</dbReference>
<reference evidence="9 10" key="1">
    <citation type="submission" date="2014-06" db="EMBL/GenBank/DDBJ databases">
        <title>The genome of the endonuclear symbiont Nucleicultrix amoebiphila.</title>
        <authorList>
            <person name="Schulz F."/>
            <person name="Horn M."/>
        </authorList>
    </citation>
    <scope>NUCLEOTIDE SEQUENCE [LARGE SCALE GENOMIC DNA]</scope>
    <source>
        <strain evidence="9 10">FS5</strain>
    </source>
</reference>
<dbReference type="InterPro" id="IPR042242">
    <property type="entry name" value="RecO_C"/>
</dbReference>
<dbReference type="InterPro" id="IPR037278">
    <property type="entry name" value="ARFGAP/RecO"/>
</dbReference>
<accession>A0A1W6N3W3</accession>
<dbReference type="SUPFAM" id="SSF50249">
    <property type="entry name" value="Nucleic acid-binding proteins"/>
    <property type="match status" value="1"/>
</dbReference>
<dbReference type="PANTHER" id="PTHR33991">
    <property type="entry name" value="DNA REPAIR PROTEIN RECO"/>
    <property type="match status" value="1"/>
</dbReference>
<keyword evidence="3 7" id="KW-0227">DNA damage</keyword>
<evidence type="ECO:0000256" key="3">
    <source>
        <dbReference type="ARBA" id="ARBA00022763"/>
    </source>
</evidence>
<dbReference type="OrthoDB" id="9804792at2"/>